<keyword evidence="2 3" id="KW-0378">Hydrolase</keyword>
<evidence type="ECO:0000256" key="3">
    <source>
        <dbReference type="RuleBase" id="RU361235"/>
    </source>
</evidence>
<organism evidence="6 7">
    <name type="scientific">Gadus morhua</name>
    <name type="common">Atlantic cod</name>
    <dbReference type="NCBI Taxonomy" id="8049"/>
    <lineage>
        <taxon>Eukaryota</taxon>
        <taxon>Metazoa</taxon>
        <taxon>Chordata</taxon>
        <taxon>Craniata</taxon>
        <taxon>Vertebrata</taxon>
        <taxon>Euteleostomi</taxon>
        <taxon>Actinopterygii</taxon>
        <taxon>Neopterygii</taxon>
        <taxon>Teleostei</taxon>
        <taxon>Neoteleostei</taxon>
        <taxon>Acanthomorphata</taxon>
        <taxon>Zeiogadaria</taxon>
        <taxon>Gadariae</taxon>
        <taxon>Gadiformes</taxon>
        <taxon>Gadoidei</taxon>
        <taxon>Gadidae</taxon>
        <taxon>Gadus</taxon>
    </lineage>
</organism>
<evidence type="ECO:0000313" key="6">
    <source>
        <dbReference type="Ensembl" id="ENSGMOP00000022838.1"/>
    </source>
</evidence>
<sequence length="604" mass="66385">MVALRPQWHGAEMNEDTFEIPEGAEYRYLVEVEVQYVRRRNYVSPLLVLSNGWIKLIGLAVVSALGLSTFLFWPLWPGVSQTMPRNLARVTTDVGAFEGRHEDGAYSFRGMSYASPPTGRLRWAPPARPTRCTGVGDASRLRGVCPQRDRAGQRVGSESCLFLNVWTPSLEPDAALPVVVWIHGGYLTSLSGGEPGYAPSARLAAETGVVYVSFNYRLGALGFLALEVLREGSPTNTSGNYGFMDQIAALQWVQRNIHAFGGDPGSVTIFGHSSGGTSVWTLLKSPLAKGLFSAAVVMSGSTVQNASLAKAEADNLVFLRKTDCTDLACLRRLSVTQIVQASPWEEYPSWAGDGMMDLPTKGKFYGPLVVVDGHVLPDALAEGGGGFYNDVPIVVGTTEQEADFSPSSANISLWTWDDYQWFVTDKLKPFGEDLPKDALDLYPSSAPCPTLDRCPERAYTTMVSDMRVTCPSNEEASRAAAALSSPVYRYVVTHTPSSAVNPSGQDLVPYKSRFSFHMLDALAFFDGLGALLEKPLSPNDTEFQLLFRHHLVHFARTRKMVDEWPEFPSATALLSNRLKVVQSYSDERCRLWQDNGFEAYAWVN</sequence>
<proteinExistence type="inferred from homology"/>
<dbReference type="Pfam" id="PF00135">
    <property type="entry name" value="COesterase"/>
    <property type="match status" value="1"/>
</dbReference>
<keyword evidence="4" id="KW-1133">Transmembrane helix</keyword>
<evidence type="ECO:0000256" key="2">
    <source>
        <dbReference type="ARBA" id="ARBA00022801"/>
    </source>
</evidence>
<dbReference type="InterPro" id="IPR019826">
    <property type="entry name" value="Carboxylesterase_B_AS"/>
</dbReference>
<evidence type="ECO:0000256" key="1">
    <source>
        <dbReference type="ARBA" id="ARBA00005964"/>
    </source>
</evidence>
<accession>A0A8C4ZXM0</accession>
<evidence type="ECO:0000256" key="4">
    <source>
        <dbReference type="SAM" id="Phobius"/>
    </source>
</evidence>
<dbReference type="SUPFAM" id="SSF53474">
    <property type="entry name" value="alpha/beta-Hydrolases"/>
    <property type="match status" value="1"/>
</dbReference>
<evidence type="ECO:0000313" key="7">
    <source>
        <dbReference type="Proteomes" id="UP000694546"/>
    </source>
</evidence>
<name>A0A8C4ZXM0_GADMO</name>
<feature type="domain" description="Carboxylesterase type B" evidence="5">
    <location>
        <begin position="89"/>
        <end position="592"/>
    </location>
</feature>
<dbReference type="GO" id="GO:0016787">
    <property type="term" value="F:hydrolase activity"/>
    <property type="evidence" value="ECO:0007669"/>
    <property type="project" value="UniProtKB-KW"/>
</dbReference>
<keyword evidence="4" id="KW-0812">Transmembrane</keyword>
<dbReference type="Ensembl" id="ENSGMOT00000059998.1">
    <property type="protein sequence ID" value="ENSGMOP00000022838.1"/>
    <property type="gene ID" value="ENSGMOG00000000810.2"/>
</dbReference>
<reference evidence="6" key="2">
    <citation type="submission" date="2025-09" db="UniProtKB">
        <authorList>
            <consortium name="Ensembl"/>
        </authorList>
    </citation>
    <scope>IDENTIFICATION</scope>
</reference>
<dbReference type="InterPro" id="IPR029058">
    <property type="entry name" value="AB_hydrolase_fold"/>
</dbReference>
<dbReference type="PROSITE" id="PS00122">
    <property type="entry name" value="CARBOXYLESTERASE_B_1"/>
    <property type="match status" value="1"/>
</dbReference>
<evidence type="ECO:0000259" key="5">
    <source>
        <dbReference type="Pfam" id="PF00135"/>
    </source>
</evidence>
<comment type="similarity">
    <text evidence="1 3">Belongs to the type-B carboxylesterase/lipase family.</text>
</comment>
<gene>
    <name evidence="6" type="primary">si:ch211-71n6.4</name>
</gene>
<dbReference type="AlphaFoldDB" id="A0A8C4ZXM0"/>
<reference evidence="6" key="1">
    <citation type="submission" date="2025-08" db="UniProtKB">
        <authorList>
            <consortium name="Ensembl"/>
        </authorList>
    </citation>
    <scope>IDENTIFICATION</scope>
</reference>
<feature type="transmembrane region" description="Helical" evidence="4">
    <location>
        <begin position="56"/>
        <end position="76"/>
    </location>
</feature>
<dbReference type="InterPro" id="IPR050309">
    <property type="entry name" value="Type-B_Carboxylest/Lipase"/>
</dbReference>
<dbReference type="EC" id="3.1.1.-" evidence="3"/>
<dbReference type="GeneTree" id="ENSGT00940000165402"/>
<keyword evidence="7" id="KW-1185">Reference proteome</keyword>
<keyword evidence="4" id="KW-0472">Membrane</keyword>
<dbReference type="InterPro" id="IPR002018">
    <property type="entry name" value="CarbesteraseB"/>
</dbReference>
<dbReference type="Gene3D" id="3.40.50.1820">
    <property type="entry name" value="alpha/beta hydrolase"/>
    <property type="match status" value="1"/>
</dbReference>
<dbReference type="Proteomes" id="UP000694546">
    <property type="component" value="Chromosome 14"/>
</dbReference>
<dbReference type="PANTHER" id="PTHR11559">
    <property type="entry name" value="CARBOXYLESTERASE"/>
    <property type="match status" value="1"/>
</dbReference>
<protein>
    <recommendedName>
        <fullName evidence="3">Carboxylic ester hydrolase</fullName>
        <ecNumber evidence="3">3.1.1.-</ecNumber>
    </recommendedName>
</protein>